<feature type="compositionally biased region" description="Basic and acidic residues" evidence="1">
    <location>
        <begin position="167"/>
        <end position="177"/>
    </location>
</feature>
<feature type="compositionally biased region" description="Acidic residues" evidence="1">
    <location>
        <begin position="178"/>
        <end position="253"/>
    </location>
</feature>
<accession>A0A517LCX8</accession>
<dbReference type="EMBL" id="CP042193">
    <property type="protein sequence ID" value="QDS73490.1"/>
    <property type="molecule type" value="Genomic_DNA"/>
</dbReference>
<feature type="region of interest" description="Disordered" evidence="1">
    <location>
        <begin position="1"/>
        <end position="23"/>
    </location>
</feature>
<sequence length="299" mass="33873">MSQAPSASAALKPKELARPITPTSKPTKLRVTFLSLPRELRQRILIDAYHPRFTVLRNLSFDLGPYLKFSPYAYWAPRQEFYPVRDAFSNETKLVVRDMKRQANIIKGMHEVLKEDMKFVIKQWLKQIQSFLEEICGRLNMWMGSGRFSISRAELEDEYDYEETKDEESGHEESGDERFEDEESDGETTEDENIDGAESEEEESDDEVFAEFADEGSEDEGSEDEDFDLTSGEEDSGEIADGNDDDAESEDESGGTSETPELAAEEHVMSEAATATGKKHGLNTDEDAEVRAMKVQKTM</sequence>
<evidence type="ECO:0000313" key="3">
    <source>
        <dbReference type="Proteomes" id="UP000316270"/>
    </source>
</evidence>
<dbReference type="AlphaFoldDB" id="A0A517LCX8"/>
<name>A0A517LCX8_9PEZI</name>
<feature type="compositionally biased region" description="Acidic residues" evidence="1">
    <location>
        <begin position="157"/>
        <end position="166"/>
    </location>
</feature>
<evidence type="ECO:0000313" key="2">
    <source>
        <dbReference type="EMBL" id="QDS73490.1"/>
    </source>
</evidence>
<organism evidence="2 3">
    <name type="scientific">Venturia effusa</name>
    <dbReference type="NCBI Taxonomy" id="50376"/>
    <lineage>
        <taxon>Eukaryota</taxon>
        <taxon>Fungi</taxon>
        <taxon>Dikarya</taxon>
        <taxon>Ascomycota</taxon>
        <taxon>Pezizomycotina</taxon>
        <taxon>Dothideomycetes</taxon>
        <taxon>Pleosporomycetidae</taxon>
        <taxon>Venturiales</taxon>
        <taxon>Venturiaceae</taxon>
        <taxon>Venturia</taxon>
    </lineage>
</organism>
<keyword evidence="3" id="KW-1185">Reference proteome</keyword>
<feature type="region of interest" description="Disordered" evidence="1">
    <location>
        <begin position="157"/>
        <end position="287"/>
    </location>
</feature>
<protein>
    <submittedName>
        <fullName evidence="2">Uncharacterized protein</fullName>
    </submittedName>
</protein>
<proteinExistence type="predicted"/>
<gene>
    <name evidence="2" type="ORF">FKW77_009198</name>
</gene>
<dbReference type="Proteomes" id="UP000316270">
    <property type="component" value="Chromosome 9"/>
</dbReference>
<reference evidence="2 3" key="1">
    <citation type="submission" date="2019-07" db="EMBL/GenBank/DDBJ databases">
        <title>Finished genome of Venturia effusa.</title>
        <authorList>
            <person name="Young C.A."/>
            <person name="Cox M.P."/>
            <person name="Ganley A.R.D."/>
            <person name="David W.J."/>
        </authorList>
    </citation>
    <scope>NUCLEOTIDE SEQUENCE [LARGE SCALE GENOMIC DNA]</scope>
    <source>
        <strain evidence="3">albino</strain>
    </source>
</reference>
<evidence type="ECO:0000256" key="1">
    <source>
        <dbReference type="SAM" id="MobiDB-lite"/>
    </source>
</evidence>